<feature type="region of interest" description="Disordered" evidence="1">
    <location>
        <begin position="1"/>
        <end position="60"/>
    </location>
</feature>
<feature type="non-terminal residue" evidence="2">
    <location>
        <position position="1"/>
    </location>
</feature>
<proteinExistence type="predicted"/>
<reference evidence="2" key="1">
    <citation type="journal article" date="2012" name="PLoS ONE">
        <title>Gene sets for utilization of primary and secondary nutrition supplies in the distal gut of endangered iberian lynx.</title>
        <authorList>
            <person name="Alcaide M."/>
            <person name="Messina E."/>
            <person name="Richter M."/>
            <person name="Bargiela R."/>
            <person name="Peplies J."/>
            <person name="Huws S.A."/>
            <person name="Newbold C.J."/>
            <person name="Golyshin P.N."/>
            <person name="Simon M.A."/>
            <person name="Lopez G."/>
            <person name="Yakimov M.M."/>
            <person name="Ferrer M."/>
        </authorList>
    </citation>
    <scope>NUCLEOTIDE SEQUENCE</scope>
</reference>
<dbReference type="AlphaFoldDB" id="J9FH30"/>
<sequence>TVSLGGSGAAVESAIDNESDATERESAPTANESRDGDNESLGIDNESDTARLSDWGGSSA</sequence>
<evidence type="ECO:0000313" key="2">
    <source>
        <dbReference type="EMBL" id="EJW93748.1"/>
    </source>
</evidence>
<organism evidence="2">
    <name type="scientific">gut metagenome</name>
    <dbReference type="NCBI Taxonomy" id="749906"/>
    <lineage>
        <taxon>unclassified sequences</taxon>
        <taxon>metagenomes</taxon>
        <taxon>organismal metagenomes</taxon>
    </lineage>
</organism>
<comment type="caution">
    <text evidence="2">The sequence shown here is derived from an EMBL/GenBank/DDBJ whole genome shotgun (WGS) entry which is preliminary data.</text>
</comment>
<evidence type="ECO:0000256" key="1">
    <source>
        <dbReference type="SAM" id="MobiDB-lite"/>
    </source>
</evidence>
<dbReference type="EMBL" id="AMCI01006777">
    <property type="protein sequence ID" value="EJW93748.1"/>
    <property type="molecule type" value="Genomic_DNA"/>
</dbReference>
<gene>
    <name evidence="2" type="ORF">EVA_18145</name>
</gene>
<feature type="compositionally biased region" description="Basic and acidic residues" evidence="1">
    <location>
        <begin position="21"/>
        <end position="37"/>
    </location>
</feature>
<name>J9FH30_9ZZZZ</name>
<accession>J9FH30</accession>
<protein>
    <submittedName>
        <fullName evidence="2">Uncharacterized protein</fullName>
    </submittedName>
</protein>